<dbReference type="EMBL" id="BKDJ01000008">
    <property type="protein sequence ID" value="GER23344.1"/>
    <property type="molecule type" value="Genomic_DNA"/>
</dbReference>
<reference evidence="2 3" key="1">
    <citation type="submission" date="2019-09" db="EMBL/GenBank/DDBJ databases">
        <title>Arthrobacter zafarii sp. nov., a moderately thermotolerant and halotolerant actinobacterium isolated from Cholistan desert soil of Pakistan.</title>
        <authorList>
            <person name="Amin A."/>
            <person name="Ahmed I."/>
            <person name="Khalid N."/>
            <person name="Schumann P."/>
            <person name="Busse H.J."/>
            <person name="Khan I.U."/>
            <person name="Li S."/>
            <person name="Li W.J."/>
        </authorList>
    </citation>
    <scope>NUCLEOTIDE SEQUENCE [LARGE SCALE GENOMIC DNA]</scope>
    <source>
        <strain evidence="2 3">NCCP-1664</strain>
    </source>
</reference>
<evidence type="ECO:0000256" key="1">
    <source>
        <dbReference type="SAM" id="MobiDB-lite"/>
    </source>
</evidence>
<comment type="caution">
    <text evidence="2">The sequence shown here is derived from an EMBL/GenBank/DDBJ whole genome shotgun (WGS) entry which is preliminary data.</text>
</comment>
<dbReference type="Proteomes" id="UP000325307">
    <property type="component" value="Unassembled WGS sequence"/>
</dbReference>
<evidence type="ECO:0000313" key="2">
    <source>
        <dbReference type="EMBL" id="GER23344.1"/>
    </source>
</evidence>
<proteinExistence type="predicted"/>
<feature type="compositionally biased region" description="Polar residues" evidence="1">
    <location>
        <begin position="97"/>
        <end position="111"/>
    </location>
</feature>
<protein>
    <submittedName>
        <fullName evidence="2">Uncharacterized protein</fullName>
    </submittedName>
</protein>
<feature type="region of interest" description="Disordered" evidence="1">
    <location>
        <begin position="61"/>
        <end position="111"/>
    </location>
</feature>
<accession>A0A5A7NQY4</accession>
<gene>
    <name evidence="2" type="ORF">NCCP1664_18400</name>
</gene>
<evidence type="ECO:0000313" key="3">
    <source>
        <dbReference type="Proteomes" id="UP000325307"/>
    </source>
</evidence>
<name>A0A5A7NQY4_9MICC</name>
<sequence length="111" mass="11894">MRRVLRAAALPVPGRGGRSRTPLDQLVPAPGPGAGPGGRKGEITTSIPSYISCMIREIRITPVREAPPGNGKGRPRRQGLRARPPLPRFTSGFDRSPNPSFTSSLSLKRTT</sequence>
<dbReference type="AlphaFoldDB" id="A0A5A7NQY4"/>
<keyword evidence="3" id="KW-1185">Reference proteome</keyword>
<organism evidence="2 3">
    <name type="scientific">Zafaria cholistanensis</name>
    <dbReference type="NCBI Taxonomy" id="1682741"/>
    <lineage>
        <taxon>Bacteria</taxon>
        <taxon>Bacillati</taxon>
        <taxon>Actinomycetota</taxon>
        <taxon>Actinomycetes</taxon>
        <taxon>Micrococcales</taxon>
        <taxon>Micrococcaceae</taxon>
        <taxon>Zafaria</taxon>
    </lineage>
</organism>
<feature type="region of interest" description="Disordered" evidence="1">
    <location>
        <begin position="1"/>
        <end position="45"/>
    </location>
</feature>